<evidence type="ECO:0000259" key="2">
    <source>
        <dbReference type="Pfam" id="PF00961"/>
    </source>
</evidence>
<dbReference type="InterPro" id="IPR004860">
    <property type="entry name" value="LAGLIDADG_dom"/>
</dbReference>
<evidence type="ECO:0000256" key="1">
    <source>
        <dbReference type="SAM" id="Phobius"/>
    </source>
</evidence>
<keyword evidence="1" id="KW-0812">Transmembrane</keyword>
<dbReference type="PANTHER" id="PTHR36181">
    <property type="entry name" value="INTRON-ENCODED ENDONUCLEASE AI3-RELATED"/>
    <property type="match status" value="1"/>
</dbReference>
<proteinExistence type="predicted"/>
<dbReference type="InterPro" id="IPR027434">
    <property type="entry name" value="Homing_endonucl"/>
</dbReference>
<name>A0A1D6YD95_FUNMO</name>
<feature type="domain" description="Homing endonuclease LAGLIDADG" evidence="2">
    <location>
        <begin position="89"/>
        <end position="178"/>
    </location>
</feature>
<dbReference type="Gene3D" id="3.10.28.10">
    <property type="entry name" value="Homing endonucleases"/>
    <property type="match status" value="1"/>
</dbReference>
<dbReference type="EMBL" id="KT371477">
    <property type="protein sequence ID" value="AMP88007.1"/>
    <property type="molecule type" value="Genomic_DNA"/>
</dbReference>
<dbReference type="Pfam" id="PF00961">
    <property type="entry name" value="LAGLIDADG_1"/>
    <property type="match status" value="1"/>
</dbReference>
<geneLocation type="mitochondrion" evidence="3"/>
<feature type="transmembrane region" description="Helical" evidence="1">
    <location>
        <begin position="30"/>
        <end position="49"/>
    </location>
</feature>
<reference evidence="3" key="1">
    <citation type="journal article" date="2016" name="Mycorrhiza">
        <title>The large (134.9 kb) mitochondrial genome of the glomeromycete Funneliformis mosseae.</title>
        <authorList>
            <person name="Nadimi M."/>
            <person name="Stefani F.O.P."/>
            <person name="Hijri M."/>
        </authorList>
    </citation>
    <scope>NUCLEOTIDE SEQUENCE</scope>
</reference>
<dbReference type="AlphaFoldDB" id="A0A1D6YD95"/>
<protein>
    <recommendedName>
        <fullName evidence="2">Homing endonuclease LAGLIDADG domain-containing protein</fullName>
    </recommendedName>
</protein>
<dbReference type="GO" id="GO:0004519">
    <property type="term" value="F:endonuclease activity"/>
    <property type="evidence" value="ECO:0007669"/>
    <property type="project" value="InterPro"/>
</dbReference>
<keyword evidence="1" id="KW-0472">Membrane</keyword>
<accession>A0A1D6YD95</accession>
<dbReference type="PANTHER" id="PTHR36181:SF2">
    <property type="entry name" value="INTRON-ENCODED ENDONUCLEASE AI3-RELATED"/>
    <property type="match status" value="1"/>
</dbReference>
<sequence length="179" mass="20608">MTAAYNNNMKTLLDAGITPIYGTRYLLSKYNLFNITIILCIGYLMVSLIKNNVTIRVTRSLSAGVCKLICRYFSSTAPQRLNAKDMAWLVGFLEGDGWFSITKNGIYCKYEFGIEVSEKDIKLLYKLKEMLGVGRVSRRRTREGIVLFKLTSKAHLRNIVFPIFDSYPMFTSKHWDYII</sequence>
<keyword evidence="3" id="KW-0496">Mitochondrion</keyword>
<evidence type="ECO:0000313" key="3">
    <source>
        <dbReference type="EMBL" id="AMP88007.1"/>
    </source>
</evidence>
<dbReference type="SUPFAM" id="SSF55608">
    <property type="entry name" value="Homing endonucleases"/>
    <property type="match status" value="1"/>
</dbReference>
<dbReference type="InterPro" id="IPR051289">
    <property type="entry name" value="LAGLIDADG_Endonuclease"/>
</dbReference>
<keyword evidence="1" id="KW-1133">Transmembrane helix</keyword>
<dbReference type="GO" id="GO:0005739">
    <property type="term" value="C:mitochondrion"/>
    <property type="evidence" value="ECO:0007669"/>
    <property type="project" value="UniProtKB-ARBA"/>
</dbReference>
<organism evidence="3">
    <name type="scientific">Funneliformis mosseae</name>
    <name type="common">Endomycorrhizal fungus</name>
    <name type="synonym">Glomus mosseae</name>
    <dbReference type="NCBI Taxonomy" id="27381"/>
    <lineage>
        <taxon>Eukaryota</taxon>
        <taxon>Fungi</taxon>
        <taxon>Fungi incertae sedis</taxon>
        <taxon>Mucoromycota</taxon>
        <taxon>Glomeromycotina</taxon>
        <taxon>Glomeromycetes</taxon>
        <taxon>Glomerales</taxon>
        <taxon>Glomeraceae</taxon>
        <taxon>Funneliformis</taxon>
    </lineage>
</organism>
<gene>
    <name evidence="3" type="primary">orf179</name>
</gene>